<reference evidence="1" key="1">
    <citation type="journal article" date="2022" name="bioRxiv">
        <title>Sequencing and chromosome-scale assembly of the giantPleurodeles waltlgenome.</title>
        <authorList>
            <person name="Brown T."/>
            <person name="Elewa A."/>
            <person name="Iarovenko S."/>
            <person name="Subramanian E."/>
            <person name="Araus A.J."/>
            <person name="Petzold A."/>
            <person name="Susuki M."/>
            <person name="Suzuki K.-i.T."/>
            <person name="Hayashi T."/>
            <person name="Toyoda A."/>
            <person name="Oliveira C."/>
            <person name="Osipova E."/>
            <person name="Leigh N.D."/>
            <person name="Simon A."/>
            <person name="Yun M.H."/>
        </authorList>
    </citation>
    <scope>NUCLEOTIDE SEQUENCE</scope>
    <source>
        <strain evidence="1">20211129_DDA</strain>
        <tissue evidence="1">Liver</tissue>
    </source>
</reference>
<evidence type="ECO:0000313" key="2">
    <source>
        <dbReference type="Proteomes" id="UP001066276"/>
    </source>
</evidence>
<evidence type="ECO:0000313" key="1">
    <source>
        <dbReference type="EMBL" id="KAJ1213067.1"/>
    </source>
</evidence>
<sequence length="72" mass="7977">MKRRLSGIFRATACAACMMYAACNGWEAWRPRGARLPDLGLRDRDCDPLPGGSPWQLGDWHFCPSVAAGWPV</sequence>
<comment type="caution">
    <text evidence="1">The sequence shown here is derived from an EMBL/GenBank/DDBJ whole genome shotgun (WGS) entry which is preliminary data.</text>
</comment>
<dbReference type="Proteomes" id="UP001066276">
    <property type="component" value="Chromosome 1_1"/>
</dbReference>
<name>A0AAV7WG99_PLEWA</name>
<gene>
    <name evidence="1" type="ORF">NDU88_000706</name>
</gene>
<evidence type="ECO:0008006" key="3">
    <source>
        <dbReference type="Google" id="ProtNLM"/>
    </source>
</evidence>
<accession>A0AAV7WG99</accession>
<organism evidence="1 2">
    <name type="scientific">Pleurodeles waltl</name>
    <name type="common">Iberian ribbed newt</name>
    <dbReference type="NCBI Taxonomy" id="8319"/>
    <lineage>
        <taxon>Eukaryota</taxon>
        <taxon>Metazoa</taxon>
        <taxon>Chordata</taxon>
        <taxon>Craniata</taxon>
        <taxon>Vertebrata</taxon>
        <taxon>Euteleostomi</taxon>
        <taxon>Amphibia</taxon>
        <taxon>Batrachia</taxon>
        <taxon>Caudata</taxon>
        <taxon>Salamandroidea</taxon>
        <taxon>Salamandridae</taxon>
        <taxon>Pleurodelinae</taxon>
        <taxon>Pleurodeles</taxon>
    </lineage>
</organism>
<keyword evidence="2" id="KW-1185">Reference proteome</keyword>
<protein>
    <recommendedName>
        <fullName evidence="3">Lipoprotein</fullName>
    </recommendedName>
</protein>
<proteinExistence type="predicted"/>
<dbReference type="EMBL" id="JANPWB010000001">
    <property type="protein sequence ID" value="KAJ1213067.1"/>
    <property type="molecule type" value="Genomic_DNA"/>
</dbReference>
<dbReference type="AlphaFoldDB" id="A0AAV7WG99"/>